<name>A0A1S8LFJ3_9CLOT</name>
<dbReference type="KEGG" id="crw:CROST_031350"/>
<reference evidence="1 2" key="1">
    <citation type="submission" date="2022-04" db="EMBL/GenBank/DDBJ databases">
        <title>Genome sequence of C. roseum typestrain.</title>
        <authorList>
            <person name="Poehlein A."/>
            <person name="Schoch T."/>
            <person name="Duerre P."/>
            <person name="Daniel R."/>
        </authorList>
    </citation>
    <scope>NUCLEOTIDE SEQUENCE [LARGE SCALE GENOMIC DNA]</scope>
    <source>
        <strain evidence="1 2">DSM 7320</strain>
    </source>
</reference>
<organism evidence="1 2">
    <name type="scientific">Clostridium felsineum</name>
    <dbReference type="NCBI Taxonomy" id="36839"/>
    <lineage>
        <taxon>Bacteria</taxon>
        <taxon>Bacillati</taxon>
        <taxon>Bacillota</taxon>
        <taxon>Clostridia</taxon>
        <taxon>Eubacteriales</taxon>
        <taxon>Clostridiaceae</taxon>
        <taxon>Clostridium</taxon>
    </lineage>
</organism>
<sequence>MNICCGYSFSSSAETAVNEASKDIKAPKLIIYFSKVSFFKDVTALLKQKFPNSTIIGGTSCGEISKDGINDGLSLIAFGENIECKTMIMENISGAPITYIEKLKEFKKGFNTQNTIVFEMTDGLSNSEEKSIAVLNSVFEDDNIPIVGGSTADDLSFTRTFISYNGEIYSNVTIVTMLHNNNGKIRVYKENIYEPTEREFVVTKANPHERKIYELDGKPVIDVYANSLKISRNDIAKYFMSNPIGKIIGDETFISSFKKIEDDGSLSLYARIYQNSYVNILKPKDPMKVLTNTINKAKKEIPKISGSIVVNCIFRTLLFKNTNFTNKFTNKLQDLGEFAGITTYGEQLNNKHLNQTMVLICFE</sequence>
<dbReference type="AlphaFoldDB" id="A0A1S8LFJ3"/>
<dbReference type="PANTHER" id="PTHR40252">
    <property type="entry name" value="BLR0328 PROTEIN"/>
    <property type="match status" value="1"/>
</dbReference>
<dbReference type="STRING" id="84029.CROST_09790"/>
<dbReference type="InterPro" id="IPR013702">
    <property type="entry name" value="FIST_domain_N"/>
</dbReference>
<dbReference type="RefSeq" id="WP_077833824.1">
    <property type="nucleotide sequence ID" value="NZ_CP096983.1"/>
</dbReference>
<keyword evidence="2" id="KW-1185">Reference proteome</keyword>
<dbReference type="SMART" id="SM01204">
    <property type="entry name" value="FIST_C"/>
    <property type="match status" value="1"/>
</dbReference>
<evidence type="ECO:0000313" key="2">
    <source>
        <dbReference type="Proteomes" id="UP000190951"/>
    </source>
</evidence>
<gene>
    <name evidence="1" type="ORF">CROST_031350</name>
</gene>
<dbReference type="SMART" id="SM00897">
    <property type="entry name" value="FIST"/>
    <property type="match status" value="1"/>
</dbReference>
<protein>
    <submittedName>
        <fullName evidence="1">Uncharacterized protein</fullName>
    </submittedName>
</protein>
<evidence type="ECO:0000313" key="1">
    <source>
        <dbReference type="EMBL" id="URZ12413.1"/>
    </source>
</evidence>
<dbReference type="Pfam" id="PF08495">
    <property type="entry name" value="FIST"/>
    <property type="match status" value="1"/>
</dbReference>
<accession>A0A1S8LFJ3</accession>
<dbReference type="PANTHER" id="PTHR40252:SF2">
    <property type="entry name" value="BLR0328 PROTEIN"/>
    <property type="match status" value="1"/>
</dbReference>
<dbReference type="EMBL" id="CP096983">
    <property type="protein sequence ID" value="URZ12413.1"/>
    <property type="molecule type" value="Genomic_DNA"/>
</dbReference>
<dbReference type="Pfam" id="PF10442">
    <property type="entry name" value="FIST_C"/>
    <property type="match status" value="1"/>
</dbReference>
<dbReference type="Proteomes" id="UP000190951">
    <property type="component" value="Chromosome"/>
</dbReference>
<proteinExistence type="predicted"/>
<dbReference type="InterPro" id="IPR019494">
    <property type="entry name" value="FIST_C"/>
</dbReference>